<evidence type="ECO:0000256" key="1">
    <source>
        <dbReference type="SAM" id="MobiDB-lite"/>
    </source>
</evidence>
<accession>A0AAD7WHL6</accession>
<dbReference type="EMBL" id="JAINUG010000107">
    <property type="protein sequence ID" value="KAJ8396344.1"/>
    <property type="molecule type" value="Genomic_DNA"/>
</dbReference>
<evidence type="ECO:0000313" key="2">
    <source>
        <dbReference type="EMBL" id="KAJ8396344.1"/>
    </source>
</evidence>
<proteinExistence type="predicted"/>
<dbReference type="Proteomes" id="UP001221898">
    <property type="component" value="Unassembled WGS sequence"/>
</dbReference>
<feature type="region of interest" description="Disordered" evidence="1">
    <location>
        <begin position="114"/>
        <end position="144"/>
    </location>
</feature>
<reference evidence="2" key="1">
    <citation type="journal article" date="2023" name="Science">
        <title>Genome structures resolve the early diversification of teleost fishes.</title>
        <authorList>
            <person name="Parey E."/>
            <person name="Louis A."/>
            <person name="Montfort J."/>
            <person name="Bouchez O."/>
            <person name="Roques C."/>
            <person name="Iampietro C."/>
            <person name="Lluch J."/>
            <person name="Castinel A."/>
            <person name="Donnadieu C."/>
            <person name="Desvignes T."/>
            <person name="Floi Bucao C."/>
            <person name="Jouanno E."/>
            <person name="Wen M."/>
            <person name="Mejri S."/>
            <person name="Dirks R."/>
            <person name="Jansen H."/>
            <person name="Henkel C."/>
            <person name="Chen W.J."/>
            <person name="Zahm M."/>
            <person name="Cabau C."/>
            <person name="Klopp C."/>
            <person name="Thompson A.W."/>
            <person name="Robinson-Rechavi M."/>
            <person name="Braasch I."/>
            <person name="Lecointre G."/>
            <person name="Bobe J."/>
            <person name="Postlethwait J.H."/>
            <person name="Berthelot C."/>
            <person name="Roest Crollius H."/>
            <person name="Guiguen Y."/>
        </authorList>
    </citation>
    <scope>NUCLEOTIDE SEQUENCE</scope>
    <source>
        <strain evidence="2">NC1722</strain>
    </source>
</reference>
<evidence type="ECO:0000313" key="3">
    <source>
        <dbReference type="Proteomes" id="UP001221898"/>
    </source>
</evidence>
<organism evidence="2 3">
    <name type="scientific">Aldrovandia affinis</name>
    <dbReference type="NCBI Taxonomy" id="143900"/>
    <lineage>
        <taxon>Eukaryota</taxon>
        <taxon>Metazoa</taxon>
        <taxon>Chordata</taxon>
        <taxon>Craniata</taxon>
        <taxon>Vertebrata</taxon>
        <taxon>Euteleostomi</taxon>
        <taxon>Actinopterygii</taxon>
        <taxon>Neopterygii</taxon>
        <taxon>Teleostei</taxon>
        <taxon>Notacanthiformes</taxon>
        <taxon>Halosauridae</taxon>
        <taxon>Aldrovandia</taxon>
    </lineage>
</organism>
<name>A0AAD7WHL6_9TELE</name>
<protein>
    <submittedName>
        <fullName evidence="2">Uncharacterized protein</fullName>
    </submittedName>
</protein>
<dbReference type="AlphaFoldDB" id="A0AAD7WHL6"/>
<sequence length="144" mass="15759">MLAAARITKLQICKCEFPPPARPHRTTTLHPLGEILNNMANPSLYTVREAGAEGEVVLDLTPMLPPPALEKVPGAEKGEGCVAECTLSHADSDGHDRPIDYLLPMRCPARETSQWEREGVGGEKACPLSSMEHSGLRRHRSDRI</sequence>
<gene>
    <name evidence="2" type="ORF">AAFF_G00019210</name>
</gene>
<keyword evidence="3" id="KW-1185">Reference proteome</keyword>
<comment type="caution">
    <text evidence="2">The sequence shown here is derived from an EMBL/GenBank/DDBJ whole genome shotgun (WGS) entry which is preliminary data.</text>
</comment>